<protein>
    <recommendedName>
        <fullName evidence="9">BZIP domain-containing protein</fullName>
    </recommendedName>
</protein>
<feature type="compositionally biased region" description="Low complexity" evidence="8">
    <location>
        <begin position="1"/>
        <end position="20"/>
    </location>
</feature>
<dbReference type="GO" id="GO:0006986">
    <property type="term" value="P:response to unfolded protein"/>
    <property type="evidence" value="ECO:0007669"/>
    <property type="project" value="UniProtKB-KW"/>
</dbReference>
<evidence type="ECO:0000256" key="6">
    <source>
        <dbReference type="ARBA" id="ARBA00023230"/>
    </source>
</evidence>
<keyword evidence="4" id="KW-0238">DNA-binding</keyword>
<keyword evidence="6" id="KW-0834">Unfolded protein response</keyword>
<comment type="similarity">
    <text evidence="2">Belongs to the bZIP family.</text>
</comment>
<dbReference type="SMART" id="SM00338">
    <property type="entry name" value="BRLZ"/>
    <property type="match status" value="1"/>
</dbReference>
<reference evidence="10 11" key="1">
    <citation type="journal article" date="2014" name="BMC Genomics">
        <title>Genome sequencing of four Aureobasidium pullulans varieties: biotechnological potential, stress tolerance, and description of new species.</title>
        <authorList>
            <person name="Gostin Ar C."/>
            <person name="Ohm R.A."/>
            <person name="Kogej T."/>
            <person name="Sonjak S."/>
            <person name="Turk M."/>
            <person name="Zajc J."/>
            <person name="Zalar P."/>
            <person name="Grube M."/>
            <person name="Sun H."/>
            <person name="Han J."/>
            <person name="Sharma A."/>
            <person name="Chiniquy J."/>
            <person name="Ngan C.Y."/>
            <person name="Lipzen A."/>
            <person name="Barry K."/>
            <person name="Grigoriev I.V."/>
            <person name="Gunde-Cimerman N."/>
        </authorList>
    </citation>
    <scope>NUCLEOTIDE SEQUENCE [LARGE SCALE GENOMIC DNA]</scope>
    <source>
        <strain evidence="10 11">CBS 147.97</strain>
    </source>
</reference>
<evidence type="ECO:0000256" key="1">
    <source>
        <dbReference type="ARBA" id="ARBA00004123"/>
    </source>
</evidence>
<evidence type="ECO:0000256" key="4">
    <source>
        <dbReference type="ARBA" id="ARBA00023125"/>
    </source>
</evidence>
<dbReference type="PROSITE" id="PS00036">
    <property type="entry name" value="BZIP_BASIC"/>
    <property type="match status" value="1"/>
</dbReference>
<dbReference type="InterPro" id="IPR044280">
    <property type="entry name" value="Hac1/HY5"/>
</dbReference>
<evidence type="ECO:0000313" key="11">
    <source>
        <dbReference type="Proteomes" id="UP000027730"/>
    </source>
</evidence>
<sequence length="420" mass="46177">MADGVLSPPTLLAATTPDPLNMNTPDFSLTPSTVATTNLATPNSIQHVPQSSAAKPAKKRKSWGQALPEPKTNLPPRKRAKTADEKEQRRIERIKRNRAAAHNSRERKRQEAERLEVENHALKQQINALHQQLAQKDVTLDKCKDMIPGGLPELTQEELANIKVPEESIVSPSSSYDTIDPRASLAPSSINEDYMTPSVKMEPMSPASQMHLPPSAVHRTSISLDPTQHSAAMLCDLQCRSSETHSPSRWSQIIIYLMHLNIMTFYKSLMVASWTLWPTRMATMMKQVSATLTTSSNSMTCTRTTRRTQGRLTAATTSSTSPTTASRTLFLLLSLLSHRLPTSATSAQLFATGPKVSGVSALQALPTSESESKQEKEVFERDFLEMVRQVAANGYSRRSGSKGGTLGSWSEERKDSGGIE</sequence>
<keyword evidence="3" id="KW-0805">Transcription regulation</keyword>
<dbReference type="SUPFAM" id="SSF57959">
    <property type="entry name" value="Leucine zipper domain"/>
    <property type="match status" value="1"/>
</dbReference>
<evidence type="ECO:0000256" key="3">
    <source>
        <dbReference type="ARBA" id="ARBA00023015"/>
    </source>
</evidence>
<evidence type="ECO:0000256" key="2">
    <source>
        <dbReference type="ARBA" id="ARBA00007163"/>
    </source>
</evidence>
<feature type="region of interest" description="Disordered" evidence="8">
    <location>
        <begin position="394"/>
        <end position="420"/>
    </location>
</feature>
<dbReference type="HOGENOM" id="CLU_653772_0_0_1"/>
<comment type="subcellular location">
    <subcellularLocation>
        <location evidence="1">Nucleus</location>
    </subcellularLocation>
</comment>
<dbReference type="GO" id="GO:0003677">
    <property type="term" value="F:DNA binding"/>
    <property type="evidence" value="ECO:0007669"/>
    <property type="project" value="UniProtKB-KW"/>
</dbReference>
<feature type="compositionally biased region" description="Low complexity" evidence="8">
    <location>
        <begin position="310"/>
        <end position="322"/>
    </location>
</feature>
<dbReference type="PROSITE" id="PS50217">
    <property type="entry name" value="BZIP"/>
    <property type="match status" value="1"/>
</dbReference>
<accession>A0A074WL42</accession>
<feature type="compositionally biased region" description="Basic and acidic residues" evidence="8">
    <location>
        <begin position="410"/>
        <end position="420"/>
    </location>
</feature>
<evidence type="ECO:0000256" key="5">
    <source>
        <dbReference type="ARBA" id="ARBA00023163"/>
    </source>
</evidence>
<keyword evidence="5" id="KW-0804">Transcription</keyword>
<feature type="region of interest" description="Disordered" evidence="8">
    <location>
        <begin position="297"/>
        <end position="322"/>
    </location>
</feature>
<gene>
    <name evidence="10" type="ORF">M436DRAFT_53835</name>
</gene>
<dbReference type="Gene3D" id="1.20.5.170">
    <property type="match status" value="1"/>
</dbReference>
<evidence type="ECO:0000256" key="8">
    <source>
        <dbReference type="SAM" id="MobiDB-lite"/>
    </source>
</evidence>
<dbReference type="STRING" id="1043004.A0A074WL42"/>
<keyword evidence="11" id="KW-1185">Reference proteome</keyword>
<dbReference type="RefSeq" id="XP_013424608.1">
    <property type="nucleotide sequence ID" value="XM_013569154.1"/>
</dbReference>
<dbReference type="InterPro" id="IPR046347">
    <property type="entry name" value="bZIP_sf"/>
</dbReference>
<feature type="region of interest" description="Disordered" evidence="8">
    <location>
        <begin position="171"/>
        <end position="190"/>
    </location>
</feature>
<dbReference type="PANTHER" id="PTHR46714:SF6">
    <property type="entry name" value="TRANSCRIPTIONAL ACTIVATOR HAC1"/>
    <property type="match status" value="1"/>
</dbReference>
<feature type="region of interest" description="Disordered" evidence="8">
    <location>
        <begin position="1"/>
        <end position="113"/>
    </location>
</feature>
<feature type="domain" description="BZIP" evidence="9">
    <location>
        <begin position="87"/>
        <end position="135"/>
    </location>
</feature>
<organism evidence="10 11">
    <name type="scientific">Aureobasidium namibiae CBS 147.97</name>
    <dbReference type="NCBI Taxonomy" id="1043004"/>
    <lineage>
        <taxon>Eukaryota</taxon>
        <taxon>Fungi</taxon>
        <taxon>Dikarya</taxon>
        <taxon>Ascomycota</taxon>
        <taxon>Pezizomycotina</taxon>
        <taxon>Dothideomycetes</taxon>
        <taxon>Dothideomycetidae</taxon>
        <taxon>Dothideales</taxon>
        <taxon>Saccotheciaceae</taxon>
        <taxon>Aureobasidium</taxon>
    </lineage>
</organism>
<keyword evidence="7" id="KW-0539">Nucleus</keyword>
<evidence type="ECO:0000313" key="10">
    <source>
        <dbReference type="EMBL" id="KEQ70527.1"/>
    </source>
</evidence>
<dbReference type="GO" id="GO:0045944">
    <property type="term" value="P:positive regulation of transcription by RNA polymerase II"/>
    <property type="evidence" value="ECO:0007669"/>
    <property type="project" value="InterPro"/>
</dbReference>
<dbReference type="AlphaFoldDB" id="A0A074WL42"/>
<dbReference type="Proteomes" id="UP000027730">
    <property type="component" value="Unassembled WGS sequence"/>
</dbReference>
<dbReference type="GO" id="GO:0000981">
    <property type="term" value="F:DNA-binding transcription factor activity, RNA polymerase II-specific"/>
    <property type="evidence" value="ECO:0007669"/>
    <property type="project" value="InterPro"/>
</dbReference>
<dbReference type="GO" id="GO:0005634">
    <property type="term" value="C:nucleus"/>
    <property type="evidence" value="ECO:0007669"/>
    <property type="project" value="UniProtKB-SubCell"/>
</dbReference>
<dbReference type="GeneID" id="25411856"/>
<proteinExistence type="inferred from homology"/>
<evidence type="ECO:0000259" key="9">
    <source>
        <dbReference type="PROSITE" id="PS50217"/>
    </source>
</evidence>
<feature type="compositionally biased region" description="Polar residues" evidence="8">
    <location>
        <begin position="21"/>
        <end position="50"/>
    </location>
</feature>
<feature type="compositionally biased region" description="Basic and acidic residues" evidence="8">
    <location>
        <begin position="81"/>
        <end position="91"/>
    </location>
</feature>
<dbReference type="PANTHER" id="PTHR46714">
    <property type="entry name" value="TRANSCRIPTIONAL ACTIVATOR HAC1"/>
    <property type="match status" value="1"/>
</dbReference>
<dbReference type="InterPro" id="IPR004827">
    <property type="entry name" value="bZIP"/>
</dbReference>
<dbReference type="Pfam" id="PF07716">
    <property type="entry name" value="bZIP_2"/>
    <property type="match status" value="1"/>
</dbReference>
<dbReference type="OrthoDB" id="674948at2759"/>
<name>A0A074WL42_9PEZI</name>
<evidence type="ECO:0000256" key="7">
    <source>
        <dbReference type="ARBA" id="ARBA00023242"/>
    </source>
</evidence>
<dbReference type="EMBL" id="KL584717">
    <property type="protein sequence ID" value="KEQ70527.1"/>
    <property type="molecule type" value="Genomic_DNA"/>
</dbReference>